<evidence type="ECO:0008006" key="3">
    <source>
        <dbReference type="Google" id="ProtNLM"/>
    </source>
</evidence>
<keyword evidence="2" id="KW-1185">Reference proteome</keyword>
<proteinExistence type="predicted"/>
<name>A0A4R5VFW2_9BACT</name>
<accession>A0A4R5VFW2</accession>
<dbReference type="Proteomes" id="UP000295438">
    <property type="component" value="Unassembled WGS sequence"/>
</dbReference>
<dbReference type="RefSeq" id="WP_100630255.1">
    <property type="nucleotide sequence ID" value="NZ_SMUW01000003.1"/>
</dbReference>
<dbReference type="AlphaFoldDB" id="A0A4R5VFW2"/>
<gene>
    <name evidence="1" type="ORF">E1898_00020</name>
</gene>
<dbReference type="EMBL" id="SMUW01000003">
    <property type="protein sequence ID" value="TDK51611.1"/>
    <property type="molecule type" value="Genomic_DNA"/>
</dbReference>
<evidence type="ECO:0000313" key="1">
    <source>
        <dbReference type="EMBL" id="TDK51611.1"/>
    </source>
</evidence>
<comment type="caution">
    <text evidence="1">The sequence shown here is derived from an EMBL/GenBank/DDBJ whole genome shotgun (WGS) entry which is preliminary data.</text>
</comment>
<organism evidence="1 2">
    <name type="scientific">Algoriphagus formosus</name>
    <dbReference type="NCBI Taxonomy" id="2007308"/>
    <lineage>
        <taxon>Bacteria</taxon>
        <taxon>Pseudomonadati</taxon>
        <taxon>Bacteroidota</taxon>
        <taxon>Cytophagia</taxon>
        <taxon>Cytophagales</taxon>
        <taxon>Cyclobacteriaceae</taxon>
        <taxon>Algoriphagus</taxon>
    </lineage>
</organism>
<reference evidence="1 2" key="1">
    <citation type="submission" date="2019-03" db="EMBL/GenBank/DDBJ databases">
        <title>Algoriphagus aquimaris sp. nov., isolated form marine sediment in Pohang, Korea.</title>
        <authorList>
            <person name="Kim J."/>
            <person name="Yoon S.-H."/>
            <person name="Lee S.-S."/>
        </authorList>
    </citation>
    <scope>NUCLEOTIDE SEQUENCE [LARGE SCALE GENOMIC DNA]</scope>
    <source>
        <strain evidence="1 2">F21</strain>
    </source>
</reference>
<sequence length="334" mass="39675">MKPNLFRWATSELSQDAFLCWLVEWGKPHLKGEPLNTLATKFITELSDLKASDIDELEVRKQYKNIDIVVVINKRFAILIEDKVHAKNHSNQLQRYAETLKEEFSEKDLYLIYLKTGDQSNYRNVESKGYKTFKRSQLLKLLNEGKENGVNNNIFNDFLNYLTNIDNSVNSFKTLPIDKWHRDSWKGFYIELQKRLDQGDWDYVPQKNGGFLGFWWHWDHMDYKESGFDFYLQLEHGKFCFKIIPNDVQLNQEIRNYYRNILFQFAQKNDLRIERNGRCIKGKTKTMTVAKLSSSYIQTDSENRIDLERTIEKIKGIENLMKQIKTAHNNGFHE</sequence>
<dbReference type="Pfam" id="PF14281">
    <property type="entry name" value="PDDEXK_4"/>
    <property type="match status" value="1"/>
</dbReference>
<evidence type="ECO:0000313" key="2">
    <source>
        <dbReference type="Proteomes" id="UP000295438"/>
    </source>
</evidence>
<protein>
    <recommendedName>
        <fullName evidence="3">Nuclease</fullName>
    </recommendedName>
</protein>
<dbReference type="InterPro" id="IPR029470">
    <property type="entry name" value="PDDEXK_4"/>
</dbReference>